<keyword evidence="3" id="KW-1185">Reference proteome</keyword>
<dbReference type="SUPFAM" id="SSF81296">
    <property type="entry name" value="E set domains"/>
    <property type="match status" value="1"/>
</dbReference>
<proteinExistence type="predicted"/>
<accession>A0A1Y1VGD4</accession>
<protein>
    <recommendedName>
        <fullName evidence="1">AMP-activated protein kinase glycogen-binding domain-containing protein</fullName>
    </recommendedName>
</protein>
<dbReference type="CDD" id="cd02859">
    <property type="entry name" value="E_set_AMPKbeta_like_N"/>
    <property type="match status" value="1"/>
</dbReference>
<feature type="domain" description="AMP-activated protein kinase glycogen-binding" evidence="1">
    <location>
        <begin position="8"/>
        <end position="96"/>
    </location>
</feature>
<evidence type="ECO:0000313" key="2">
    <source>
        <dbReference type="EMBL" id="ORX54822.1"/>
    </source>
</evidence>
<sequence>MTRNLVEYTITYSSASANSVKLVGKFGNWTGCIDMKKKTSEGDDDDCMNHYHSIVYVPKGCTIQYRFFVNNKHWGFDPYIASTIDDSGFRVNVAKV</sequence>
<dbReference type="OrthoDB" id="10290339at2759"/>
<evidence type="ECO:0000313" key="3">
    <source>
        <dbReference type="Proteomes" id="UP000193719"/>
    </source>
</evidence>
<reference evidence="2 3" key="2">
    <citation type="submission" date="2016-08" db="EMBL/GenBank/DDBJ databases">
        <title>Pervasive Adenine N6-methylation of Active Genes in Fungi.</title>
        <authorList>
            <consortium name="DOE Joint Genome Institute"/>
            <person name="Mondo S.J."/>
            <person name="Dannebaum R.O."/>
            <person name="Kuo R.C."/>
            <person name="Labutti K."/>
            <person name="Haridas S."/>
            <person name="Kuo A."/>
            <person name="Salamov A."/>
            <person name="Ahrendt S.R."/>
            <person name="Lipzen A."/>
            <person name="Sullivan W."/>
            <person name="Andreopoulos W.B."/>
            <person name="Clum A."/>
            <person name="Lindquist E."/>
            <person name="Daum C."/>
            <person name="Ramamoorthy G.K."/>
            <person name="Gryganskyi A."/>
            <person name="Culley D."/>
            <person name="Magnuson J.K."/>
            <person name="James T.Y."/>
            <person name="O'Malley M.A."/>
            <person name="Stajich J.E."/>
            <person name="Spatafora J.W."/>
            <person name="Visel A."/>
            <person name="Grigoriev I.V."/>
        </authorList>
    </citation>
    <scope>NUCLEOTIDE SEQUENCE [LARGE SCALE GENOMIC DNA]</scope>
    <source>
        <strain evidence="3">finn</strain>
    </source>
</reference>
<dbReference type="Proteomes" id="UP000193719">
    <property type="component" value="Unassembled WGS sequence"/>
</dbReference>
<dbReference type="Gene3D" id="2.60.40.10">
    <property type="entry name" value="Immunoglobulins"/>
    <property type="match status" value="1"/>
</dbReference>
<dbReference type="InterPro" id="IPR013783">
    <property type="entry name" value="Ig-like_fold"/>
</dbReference>
<evidence type="ECO:0000259" key="1">
    <source>
        <dbReference type="Pfam" id="PF16561"/>
    </source>
</evidence>
<dbReference type="InterPro" id="IPR032640">
    <property type="entry name" value="AMPK1_CBM"/>
</dbReference>
<name>A0A1Y1VGD4_9FUNG</name>
<comment type="caution">
    <text evidence="2">The sequence shown here is derived from an EMBL/GenBank/DDBJ whole genome shotgun (WGS) entry which is preliminary data.</text>
</comment>
<reference evidence="2 3" key="1">
    <citation type="submission" date="2016-08" db="EMBL/GenBank/DDBJ databases">
        <title>Genomes of anaerobic fungi encode conserved fungal cellulosomes for biomass hydrolysis.</title>
        <authorList>
            <consortium name="DOE Joint Genome Institute"/>
            <person name="Haitjema C.H."/>
            <person name="Gilmore S.P."/>
            <person name="Henske J.K."/>
            <person name="Solomon K.V."/>
            <person name="De Groot R."/>
            <person name="Kuo A."/>
            <person name="Mondo S.J."/>
            <person name="Salamov A.A."/>
            <person name="Labutti K."/>
            <person name="Zhao Z."/>
            <person name="Chiniquy J."/>
            <person name="Barry K."/>
            <person name="Brewer H.M."/>
            <person name="Purvine S.O."/>
            <person name="Wright A.T."/>
            <person name="Boxma B."/>
            <person name="Van Alen T."/>
            <person name="Hackstein J.H."/>
            <person name="Baker S.E."/>
            <person name="Grigoriev I.V."/>
            <person name="O'Malley M.A."/>
        </authorList>
    </citation>
    <scope>NUCLEOTIDE SEQUENCE [LARGE SCALE GENOMIC DNA]</scope>
    <source>
        <strain evidence="3">finn</strain>
    </source>
</reference>
<dbReference type="AlphaFoldDB" id="A0A1Y1VGD4"/>
<organism evidence="2 3">
    <name type="scientific">Piromyces finnis</name>
    <dbReference type="NCBI Taxonomy" id="1754191"/>
    <lineage>
        <taxon>Eukaryota</taxon>
        <taxon>Fungi</taxon>
        <taxon>Fungi incertae sedis</taxon>
        <taxon>Chytridiomycota</taxon>
        <taxon>Chytridiomycota incertae sedis</taxon>
        <taxon>Neocallimastigomycetes</taxon>
        <taxon>Neocallimastigales</taxon>
        <taxon>Neocallimastigaceae</taxon>
        <taxon>Piromyces</taxon>
    </lineage>
</organism>
<dbReference type="Pfam" id="PF16561">
    <property type="entry name" value="AMPK1_CBM"/>
    <property type="match status" value="1"/>
</dbReference>
<dbReference type="EMBL" id="MCFH01000010">
    <property type="protein sequence ID" value="ORX54822.1"/>
    <property type="molecule type" value="Genomic_DNA"/>
</dbReference>
<dbReference type="InterPro" id="IPR014756">
    <property type="entry name" value="Ig_E-set"/>
</dbReference>
<gene>
    <name evidence="2" type="ORF">BCR36DRAFT_581705</name>
</gene>